<dbReference type="AlphaFoldDB" id="A0A6Q2Z6T7"/>
<sequence>MLGACWENVRTMSREFFLSTAFLTETQPVSLEIMGPCNYEKSNIKNPQCRQLDVRSKLNKSMLKAC</sequence>
<protein>
    <submittedName>
        <fullName evidence="1">Uncharacterized protein</fullName>
    </submittedName>
</protein>
<reference evidence="1" key="4">
    <citation type="submission" date="2025-09" db="UniProtKB">
        <authorList>
            <consortium name="Ensembl"/>
        </authorList>
    </citation>
    <scope>IDENTIFICATION</scope>
</reference>
<dbReference type="Bgee" id="ENSELUG00000027547">
    <property type="expression patterns" value="Expressed in spleen and 3 other cell types or tissues"/>
</dbReference>
<evidence type="ECO:0000313" key="2">
    <source>
        <dbReference type="Proteomes" id="UP000265140"/>
    </source>
</evidence>
<dbReference type="Ensembl" id="ENSELUT00000059805.2">
    <property type="protein sequence ID" value="ENSELUP00000074109.1"/>
    <property type="gene ID" value="ENSELUG00000027547.2"/>
</dbReference>
<dbReference type="Proteomes" id="UP000265140">
    <property type="component" value="Chromosome 17"/>
</dbReference>
<keyword evidence="2" id="KW-1185">Reference proteome</keyword>
<organism evidence="1 2">
    <name type="scientific">Esox lucius</name>
    <name type="common">Northern pike</name>
    <dbReference type="NCBI Taxonomy" id="8010"/>
    <lineage>
        <taxon>Eukaryota</taxon>
        <taxon>Metazoa</taxon>
        <taxon>Chordata</taxon>
        <taxon>Craniata</taxon>
        <taxon>Vertebrata</taxon>
        <taxon>Euteleostomi</taxon>
        <taxon>Actinopterygii</taxon>
        <taxon>Neopterygii</taxon>
        <taxon>Teleostei</taxon>
        <taxon>Protacanthopterygii</taxon>
        <taxon>Esociformes</taxon>
        <taxon>Esocidae</taxon>
        <taxon>Esox</taxon>
    </lineage>
</organism>
<dbReference type="InParanoid" id="A0A6Q2Z6T7"/>
<evidence type="ECO:0000313" key="1">
    <source>
        <dbReference type="Ensembl" id="ENSELUP00000074109.1"/>
    </source>
</evidence>
<name>A0A6Q2Z6T7_ESOLU</name>
<accession>A0A6Q2Z6T7</accession>
<reference evidence="2" key="1">
    <citation type="journal article" date="2014" name="PLoS ONE">
        <title>The genome and linkage map of the northern pike (Esox lucius): conserved synteny revealed between the salmonid sister group and the Neoteleostei.</title>
        <authorList>
            <person name="Rondeau E.B."/>
            <person name="Minkley D.R."/>
            <person name="Leong J.S."/>
            <person name="Messmer A.M."/>
            <person name="Jantzen J.R."/>
            <person name="von Schalburg K.R."/>
            <person name="Lemon C."/>
            <person name="Bird N.H."/>
            <person name="Koop B.F."/>
        </authorList>
    </citation>
    <scope>NUCLEOTIDE SEQUENCE</scope>
</reference>
<reference evidence="1" key="2">
    <citation type="submission" date="2020-02" db="EMBL/GenBank/DDBJ databases">
        <title>Esox lucius (northern pike) genome, fEsoLuc1, primary haplotype.</title>
        <authorList>
            <person name="Myers G."/>
            <person name="Karagic N."/>
            <person name="Meyer A."/>
            <person name="Pippel M."/>
            <person name="Reichard M."/>
            <person name="Winkler S."/>
            <person name="Tracey A."/>
            <person name="Sims Y."/>
            <person name="Howe K."/>
            <person name="Rhie A."/>
            <person name="Formenti G."/>
            <person name="Durbin R."/>
            <person name="Fedrigo O."/>
            <person name="Jarvis E.D."/>
        </authorList>
    </citation>
    <scope>NUCLEOTIDE SEQUENCE [LARGE SCALE GENOMIC DNA]</scope>
</reference>
<reference evidence="1" key="3">
    <citation type="submission" date="2025-08" db="UniProtKB">
        <authorList>
            <consortium name="Ensembl"/>
        </authorList>
    </citation>
    <scope>IDENTIFICATION</scope>
</reference>
<proteinExistence type="predicted"/>